<evidence type="ECO:0000256" key="1">
    <source>
        <dbReference type="SAM" id="MobiDB-lite"/>
    </source>
</evidence>
<dbReference type="AlphaFoldDB" id="A0A914KLZ0"/>
<keyword evidence="2" id="KW-1185">Reference proteome</keyword>
<sequence>MDSSTSSSTHDSSGSSTEHTIDGPLRLGQLIDNLEIELASRVTSMHCGDVLIYGRNNITDPLPDYYEQPLQEAVNICIENERVDAEGRSLAGSAYGRRSQKPKKPKIVDGTYYFLVWCEDNISSTYKWRPPQ</sequence>
<dbReference type="Proteomes" id="UP000887563">
    <property type="component" value="Unplaced"/>
</dbReference>
<organism evidence="2 3">
    <name type="scientific">Meloidogyne incognita</name>
    <name type="common">Southern root-knot nematode worm</name>
    <name type="synonym">Oxyuris incognita</name>
    <dbReference type="NCBI Taxonomy" id="6306"/>
    <lineage>
        <taxon>Eukaryota</taxon>
        <taxon>Metazoa</taxon>
        <taxon>Ecdysozoa</taxon>
        <taxon>Nematoda</taxon>
        <taxon>Chromadorea</taxon>
        <taxon>Rhabditida</taxon>
        <taxon>Tylenchina</taxon>
        <taxon>Tylenchomorpha</taxon>
        <taxon>Tylenchoidea</taxon>
        <taxon>Meloidogynidae</taxon>
        <taxon>Meloidogyninae</taxon>
        <taxon>Meloidogyne</taxon>
        <taxon>Meloidogyne incognita group</taxon>
    </lineage>
</organism>
<feature type="compositionally biased region" description="Low complexity" evidence="1">
    <location>
        <begin position="1"/>
        <end position="18"/>
    </location>
</feature>
<name>A0A914KLZ0_MELIC</name>
<accession>A0A914KLZ0</accession>
<reference evidence="3" key="1">
    <citation type="submission" date="2022-11" db="UniProtKB">
        <authorList>
            <consortium name="WormBaseParasite"/>
        </authorList>
    </citation>
    <scope>IDENTIFICATION</scope>
</reference>
<dbReference type="WBParaSite" id="Minc3s00026g01668">
    <property type="protein sequence ID" value="Minc3s00026g01668"/>
    <property type="gene ID" value="Minc3s00026g01668"/>
</dbReference>
<feature type="region of interest" description="Disordered" evidence="1">
    <location>
        <begin position="1"/>
        <end position="22"/>
    </location>
</feature>
<evidence type="ECO:0000313" key="2">
    <source>
        <dbReference type="Proteomes" id="UP000887563"/>
    </source>
</evidence>
<proteinExistence type="predicted"/>
<protein>
    <submittedName>
        <fullName evidence="3">Chromo domain-containing protein</fullName>
    </submittedName>
</protein>
<evidence type="ECO:0000313" key="3">
    <source>
        <dbReference type="WBParaSite" id="Minc3s00026g01668"/>
    </source>
</evidence>